<evidence type="ECO:0000256" key="3">
    <source>
        <dbReference type="ARBA" id="ARBA00013068"/>
    </source>
</evidence>
<dbReference type="Proteomes" id="UP001178508">
    <property type="component" value="Chromosome 9"/>
</dbReference>
<dbReference type="PANTHER" id="PTHR11627">
    <property type="entry name" value="FRUCTOSE-BISPHOSPHATE ALDOLASE"/>
    <property type="match status" value="1"/>
</dbReference>
<dbReference type="SMART" id="SM00220">
    <property type="entry name" value="S_TKc"/>
    <property type="match status" value="1"/>
</dbReference>
<dbReference type="PROSITE" id="PS50011">
    <property type="entry name" value="PROTEIN_KINASE_DOM"/>
    <property type="match status" value="1"/>
</dbReference>
<dbReference type="GO" id="GO:0005524">
    <property type="term" value="F:ATP binding"/>
    <property type="evidence" value="ECO:0007669"/>
    <property type="project" value="UniProtKB-KW"/>
</dbReference>
<dbReference type="Pfam" id="PF00069">
    <property type="entry name" value="Pkinase"/>
    <property type="match status" value="1"/>
</dbReference>
<dbReference type="InterPro" id="IPR045270">
    <property type="entry name" value="STKc_AGC"/>
</dbReference>
<keyword evidence="10 12" id="KW-0456">Lyase</keyword>
<keyword evidence="6" id="KW-0547">Nucleotide-binding</keyword>
<evidence type="ECO:0000256" key="7">
    <source>
        <dbReference type="ARBA" id="ARBA00022777"/>
    </source>
</evidence>
<evidence type="ECO:0000256" key="6">
    <source>
        <dbReference type="ARBA" id="ARBA00022741"/>
    </source>
</evidence>
<keyword evidence="7" id="KW-0418">Kinase</keyword>
<dbReference type="GO" id="GO:0006096">
    <property type="term" value="P:glycolytic process"/>
    <property type="evidence" value="ECO:0007669"/>
    <property type="project" value="UniProtKB-KW"/>
</dbReference>
<dbReference type="InterPro" id="IPR000719">
    <property type="entry name" value="Prot_kinase_dom"/>
</dbReference>
<dbReference type="FunFam" id="3.20.20.70:FF:000021">
    <property type="entry name" value="Fructose-bisphosphate aldolase"/>
    <property type="match status" value="1"/>
</dbReference>
<proteinExistence type="inferred from homology"/>
<sequence>MGSDGSKTRKRPAEGEQAAEDFSSGWRGFLSSMGLSIPAGLCRLAPPAFRLGQRRMLQGKPPDIPEHVLRLAGVGPEKLRAEWSLPGFITMFLPEFPHRTIPGHEHFQVLSYIAKGSFGPILKVKDKARQRTYAVKVIPKAEILRLGVLEQSKEEVIVQRQVRHPFVHDLQDCWQTQRHLYIMCDYCSTGDLYTYWQMIGQFTEDTVRVFAAELGCALGFLHDFGIIHRDVKMENILLTDNGHLRLADFGLSRRLERGGRAFTICGTIQYMAPEVLSGGPYNHAADWWSLGILLFSLVTGKFPVSPESDHCSMLRKVRGFPYEMPLSFSPPFALLITELLCKTPTRRLRTFERFKRQTFFFGMTFDLALLQRQPIEVILELRERPDRAAKARRGLTLSLQPLKGFDYDLFLSPPATPDTQLDVIAYTHTAAPLPGPILTLQPPQGKGPRREQWQFSTTVSAQQFYIRLLNHALSRFGDAKRELRPRARGFCKGSRCAAALTQKTRLHPLPLSALPALCTNRHPPPATMTHQYPALTPEQKKELQGIAQRIVTPGKGILAADESTGSMAKRLNPIGVENTEENRRRYRQLLFTADQRMDNCIGGVIFFHETLYQSTDDGTNFAKLIKDRSIVVGIKVDKGVVPLAGTNGETTTQGLDGLSERCAQYKKDGADFAKWRCVLKISETTPSELAIFENANVLARYASICQQNGIVPIVEPEILPDGDHDLKRCQYVTEKVLAAVYKALSDHHVYLEGTLLKPNMVTAGHSCPTKYSSEEIAMATVTALRRTVPPAVTGVTFLSGGQSEEEASVNLNAINICPLAKPWALTFSYGRALQASALNAWRGDLNNEKAATEEFLKRAEANSLAALGKYESSGTGGAAGQSLYVANHAY</sequence>
<evidence type="ECO:0000256" key="9">
    <source>
        <dbReference type="ARBA" id="ARBA00023152"/>
    </source>
</evidence>
<dbReference type="InterPro" id="IPR008271">
    <property type="entry name" value="Ser/Thr_kinase_AS"/>
</dbReference>
<name>A0AAV1FTD0_XYRNO</name>
<dbReference type="PROSITE" id="PS00108">
    <property type="entry name" value="PROTEIN_KINASE_ST"/>
    <property type="match status" value="1"/>
</dbReference>
<evidence type="ECO:0000313" key="16">
    <source>
        <dbReference type="EMBL" id="CAJ1063946.1"/>
    </source>
</evidence>
<keyword evidence="5" id="KW-0808">Transferase</keyword>
<dbReference type="InterPro" id="IPR000741">
    <property type="entry name" value="FBA_I"/>
</dbReference>
<keyword evidence="9 12" id="KW-0324">Glycolysis</keyword>
<dbReference type="Gene3D" id="3.30.200.20">
    <property type="entry name" value="Phosphorylase Kinase, domain 1"/>
    <property type="match status" value="1"/>
</dbReference>
<dbReference type="GO" id="GO:0004674">
    <property type="term" value="F:protein serine/threonine kinase activity"/>
    <property type="evidence" value="ECO:0007669"/>
    <property type="project" value="UniProtKB-KW"/>
</dbReference>
<evidence type="ECO:0000256" key="12">
    <source>
        <dbReference type="RuleBase" id="RU003994"/>
    </source>
</evidence>
<evidence type="ECO:0000256" key="5">
    <source>
        <dbReference type="ARBA" id="ARBA00022679"/>
    </source>
</evidence>
<evidence type="ECO:0000256" key="4">
    <source>
        <dbReference type="ARBA" id="ARBA00022527"/>
    </source>
</evidence>
<dbReference type="EMBL" id="OY660872">
    <property type="protein sequence ID" value="CAJ1063946.1"/>
    <property type="molecule type" value="Genomic_DNA"/>
</dbReference>
<reference evidence="16" key="1">
    <citation type="submission" date="2023-08" db="EMBL/GenBank/DDBJ databases">
        <authorList>
            <person name="Alioto T."/>
            <person name="Alioto T."/>
            <person name="Gomez Garrido J."/>
        </authorList>
    </citation>
    <scope>NUCLEOTIDE SEQUENCE</scope>
</reference>
<organism evidence="16 17">
    <name type="scientific">Xyrichtys novacula</name>
    <name type="common">Pearly razorfish</name>
    <name type="synonym">Hemipteronotus novacula</name>
    <dbReference type="NCBI Taxonomy" id="13765"/>
    <lineage>
        <taxon>Eukaryota</taxon>
        <taxon>Metazoa</taxon>
        <taxon>Chordata</taxon>
        <taxon>Craniata</taxon>
        <taxon>Vertebrata</taxon>
        <taxon>Euteleostomi</taxon>
        <taxon>Actinopterygii</taxon>
        <taxon>Neopterygii</taxon>
        <taxon>Teleostei</taxon>
        <taxon>Neoteleostei</taxon>
        <taxon>Acanthomorphata</taxon>
        <taxon>Eupercaria</taxon>
        <taxon>Labriformes</taxon>
        <taxon>Labridae</taxon>
        <taxon>Xyrichtys</taxon>
    </lineage>
</organism>
<comment type="catalytic activity">
    <reaction evidence="12">
        <text>beta-D-fructose 1,6-bisphosphate = D-glyceraldehyde 3-phosphate + dihydroxyacetone phosphate</text>
        <dbReference type="Rhea" id="RHEA:14729"/>
        <dbReference type="ChEBI" id="CHEBI:32966"/>
        <dbReference type="ChEBI" id="CHEBI:57642"/>
        <dbReference type="ChEBI" id="CHEBI:59776"/>
        <dbReference type="EC" id="4.1.2.13"/>
    </reaction>
</comment>
<dbReference type="EC" id="4.1.2.13" evidence="3 12"/>
<keyword evidence="4" id="KW-0723">Serine/threonine-protein kinase</keyword>
<comment type="pathway">
    <text evidence="1 13">Carbohydrate degradation; glycolysis; D-glyceraldehyde 3-phosphate and glycerone phosphate from D-glucose: step 4/4.</text>
</comment>
<dbReference type="NCBIfam" id="NF033379">
    <property type="entry name" value="FrucBisAld_I"/>
    <property type="match status" value="1"/>
</dbReference>
<dbReference type="PROSITE" id="PS00158">
    <property type="entry name" value="ALDOLASE_CLASS_I"/>
    <property type="match status" value="1"/>
</dbReference>
<evidence type="ECO:0000256" key="11">
    <source>
        <dbReference type="ARBA" id="ARBA00023270"/>
    </source>
</evidence>
<dbReference type="InterPro" id="IPR011009">
    <property type="entry name" value="Kinase-like_dom_sf"/>
</dbReference>
<evidence type="ECO:0000259" key="15">
    <source>
        <dbReference type="PROSITE" id="PS50011"/>
    </source>
</evidence>
<dbReference type="InterPro" id="IPR013785">
    <property type="entry name" value="Aldolase_TIM"/>
</dbReference>
<dbReference type="SUPFAM" id="SSF51569">
    <property type="entry name" value="Aldolase"/>
    <property type="match status" value="1"/>
</dbReference>
<accession>A0AAV1FTD0</accession>
<dbReference type="CDD" id="cd00948">
    <property type="entry name" value="FBP_aldolase_I_a"/>
    <property type="match status" value="1"/>
</dbReference>
<dbReference type="Gene3D" id="3.20.20.70">
    <property type="entry name" value="Aldolase class I"/>
    <property type="match status" value="1"/>
</dbReference>
<evidence type="ECO:0000256" key="1">
    <source>
        <dbReference type="ARBA" id="ARBA00004714"/>
    </source>
</evidence>
<dbReference type="SUPFAM" id="SSF56112">
    <property type="entry name" value="Protein kinase-like (PK-like)"/>
    <property type="match status" value="1"/>
</dbReference>
<gene>
    <name evidence="16" type="ORF">XNOV1_A005373</name>
</gene>
<dbReference type="GO" id="GO:0004332">
    <property type="term" value="F:fructose-bisphosphate aldolase activity"/>
    <property type="evidence" value="ECO:0007669"/>
    <property type="project" value="UniProtKB-EC"/>
</dbReference>
<dbReference type="Gene3D" id="1.10.510.10">
    <property type="entry name" value="Transferase(Phosphotransferase) domain 1"/>
    <property type="match status" value="1"/>
</dbReference>
<evidence type="ECO:0000313" key="17">
    <source>
        <dbReference type="Proteomes" id="UP001178508"/>
    </source>
</evidence>
<evidence type="ECO:0000256" key="2">
    <source>
        <dbReference type="ARBA" id="ARBA00010387"/>
    </source>
</evidence>
<keyword evidence="17" id="KW-1185">Reference proteome</keyword>
<evidence type="ECO:0000256" key="13">
    <source>
        <dbReference type="RuleBase" id="RU004257"/>
    </source>
</evidence>
<dbReference type="CDD" id="cd05123">
    <property type="entry name" value="STKc_AGC"/>
    <property type="match status" value="1"/>
</dbReference>
<feature type="domain" description="Protein kinase" evidence="15">
    <location>
        <begin position="107"/>
        <end position="360"/>
    </location>
</feature>
<protein>
    <recommendedName>
        <fullName evidence="3 12">Fructose-bisphosphate aldolase</fullName>
        <ecNumber evidence="3 12">4.1.2.13</ecNumber>
    </recommendedName>
</protein>
<evidence type="ECO:0000256" key="8">
    <source>
        <dbReference type="ARBA" id="ARBA00022840"/>
    </source>
</evidence>
<keyword evidence="8" id="KW-0067">ATP-binding</keyword>
<dbReference type="Pfam" id="PF00274">
    <property type="entry name" value="Glycolytic"/>
    <property type="match status" value="1"/>
</dbReference>
<keyword evidence="11" id="KW-0704">Schiff base</keyword>
<feature type="region of interest" description="Disordered" evidence="14">
    <location>
        <begin position="1"/>
        <end position="20"/>
    </location>
</feature>
<comment type="similarity">
    <text evidence="2 12">Belongs to the class I fructose-bisphosphate aldolase family.</text>
</comment>
<dbReference type="InterPro" id="IPR029768">
    <property type="entry name" value="Aldolase_I_AS"/>
</dbReference>
<evidence type="ECO:0000256" key="10">
    <source>
        <dbReference type="ARBA" id="ARBA00023239"/>
    </source>
</evidence>
<dbReference type="AlphaFoldDB" id="A0AAV1FTD0"/>
<evidence type="ECO:0000256" key="14">
    <source>
        <dbReference type="SAM" id="MobiDB-lite"/>
    </source>
</evidence>